<evidence type="ECO:0000259" key="1">
    <source>
        <dbReference type="Pfam" id="PF22513"/>
    </source>
</evidence>
<reference evidence="2 3" key="1">
    <citation type="submission" date="2024-06" db="EMBL/GenBank/DDBJ databases">
        <title>The Natural Products Discovery Center: Release of the First 8490 Sequenced Strains for Exploring Actinobacteria Biosynthetic Diversity.</title>
        <authorList>
            <person name="Kalkreuter E."/>
            <person name="Kautsar S.A."/>
            <person name="Yang D."/>
            <person name="Bader C.D."/>
            <person name="Teijaro C.N."/>
            <person name="Fluegel L."/>
            <person name="Davis C.M."/>
            <person name="Simpson J.R."/>
            <person name="Lauterbach L."/>
            <person name="Steele A.D."/>
            <person name="Gui C."/>
            <person name="Meng S."/>
            <person name="Li G."/>
            <person name="Viehrig K."/>
            <person name="Ye F."/>
            <person name="Su P."/>
            <person name="Kiefer A.F."/>
            <person name="Nichols A."/>
            <person name="Cepeda A.J."/>
            <person name="Yan W."/>
            <person name="Fan B."/>
            <person name="Jiang Y."/>
            <person name="Adhikari A."/>
            <person name="Zheng C.-J."/>
            <person name="Schuster L."/>
            <person name="Cowan T.M."/>
            <person name="Smanski M.J."/>
            <person name="Chevrette M.G."/>
            <person name="De Carvalho L.P.S."/>
            <person name="Shen B."/>
        </authorList>
    </citation>
    <scope>NUCLEOTIDE SEQUENCE [LARGE SCALE GENOMIC DNA]</scope>
    <source>
        <strain evidence="2 3">NPDC001615</strain>
    </source>
</reference>
<organism evidence="2 3">
    <name type="scientific">Streptomyces violaceorubidus</name>
    <dbReference type="NCBI Taxonomy" id="284042"/>
    <lineage>
        <taxon>Bacteria</taxon>
        <taxon>Bacillati</taxon>
        <taxon>Actinomycetota</taxon>
        <taxon>Actinomycetes</taxon>
        <taxon>Kitasatosporales</taxon>
        <taxon>Streptomycetaceae</taxon>
        <taxon>Streptomyces</taxon>
    </lineage>
</organism>
<evidence type="ECO:0000313" key="3">
    <source>
        <dbReference type="Proteomes" id="UP001496720"/>
    </source>
</evidence>
<evidence type="ECO:0000313" key="2">
    <source>
        <dbReference type="EMBL" id="MER6167922.1"/>
    </source>
</evidence>
<dbReference type="EMBL" id="JBEOZY010000032">
    <property type="protein sequence ID" value="MER6167922.1"/>
    <property type="molecule type" value="Genomic_DNA"/>
</dbReference>
<feature type="domain" description="Antitoxin FitA-like ribbon-helix-helix" evidence="1">
    <location>
        <begin position="2"/>
        <end position="39"/>
    </location>
</feature>
<proteinExistence type="predicted"/>
<dbReference type="Pfam" id="PF22513">
    <property type="entry name" value="FitA-like_RHH"/>
    <property type="match status" value="1"/>
</dbReference>
<dbReference type="RefSeq" id="WP_352149331.1">
    <property type="nucleotide sequence ID" value="NZ_JBEOZY010000032.1"/>
</dbReference>
<keyword evidence="3" id="KW-1185">Reference proteome</keyword>
<name>A0ABV1T2X9_9ACTN</name>
<protein>
    <recommendedName>
        <fullName evidence="1">Antitoxin FitA-like ribbon-helix-helix domain-containing protein</fullName>
    </recommendedName>
</protein>
<dbReference type="Proteomes" id="UP001496720">
    <property type="component" value="Unassembled WGS sequence"/>
</dbReference>
<dbReference type="InterPro" id="IPR053853">
    <property type="entry name" value="FitA-like_RHH"/>
</dbReference>
<comment type="caution">
    <text evidence="2">The sequence shown here is derived from an EMBL/GenBank/DDBJ whole genome shotgun (WGS) entry which is preliminary data.</text>
</comment>
<dbReference type="InterPro" id="IPR010985">
    <property type="entry name" value="Ribbon_hlx_hlx"/>
</dbReference>
<accession>A0ABV1T2X9</accession>
<sequence length="78" mass="8394">MATIHVRDVPEDTLRTLKARAARTGQSLQSYVLHLLADEAATLTPAEAALEARAIASRGRVTADDVADALRDLREARA</sequence>
<gene>
    <name evidence="2" type="ORF">ABT188_25805</name>
</gene>
<dbReference type="SUPFAM" id="SSF47598">
    <property type="entry name" value="Ribbon-helix-helix"/>
    <property type="match status" value="1"/>
</dbReference>